<reference evidence="2 3" key="1">
    <citation type="submission" date="2017-08" db="EMBL/GenBank/DDBJ databases">
        <title>Infants hospitalized years apart are colonized by the same room-sourced microbial strains.</title>
        <authorList>
            <person name="Brooks B."/>
            <person name="Olm M.R."/>
            <person name="Firek B.A."/>
            <person name="Baker R."/>
            <person name="Thomas B.C."/>
            <person name="Morowitz M.J."/>
            <person name="Banfield J.F."/>
        </authorList>
    </citation>
    <scope>NUCLEOTIDE SEQUENCE [LARGE SCALE GENOMIC DNA]</scope>
    <source>
        <strain evidence="2">S2_005_003_R2_41</strain>
    </source>
</reference>
<name>A0A2W5QE37_VARPD</name>
<dbReference type="Proteomes" id="UP000249135">
    <property type="component" value="Unassembled WGS sequence"/>
</dbReference>
<keyword evidence="1" id="KW-0472">Membrane</keyword>
<dbReference type="EMBL" id="QFPP01000081">
    <property type="protein sequence ID" value="PZQ75602.1"/>
    <property type="molecule type" value="Genomic_DNA"/>
</dbReference>
<keyword evidence="1" id="KW-0812">Transmembrane</keyword>
<evidence type="ECO:0000313" key="3">
    <source>
        <dbReference type="Proteomes" id="UP000249135"/>
    </source>
</evidence>
<feature type="transmembrane region" description="Helical" evidence="1">
    <location>
        <begin position="76"/>
        <end position="94"/>
    </location>
</feature>
<organism evidence="2 3">
    <name type="scientific">Variovorax paradoxus</name>
    <dbReference type="NCBI Taxonomy" id="34073"/>
    <lineage>
        <taxon>Bacteria</taxon>
        <taxon>Pseudomonadati</taxon>
        <taxon>Pseudomonadota</taxon>
        <taxon>Betaproteobacteria</taxon>
        <taxon>Burkholderiales</taxon>
        <taxon>Comamonadaceae</taxon>
        <taxon>Variovorax</taxon>
    </lineage>
</organism>
<dbReference type="AlphaFoldDB" id="A0A2W5QE37"/>
<comment type="caution">
    <text evidence="2">The sequence shown here is derived from an EMBL/GenBank/DDBJ whole genome shotgun (WGS) entry which is preliminary data.</text>
</comment>
<feature type="transmembrane region" description="Helical" evidence="1">
    <location>
        <begin position="46"/>
        <end position="64"/>
    </location>
</feature>
<gene>
    <name evidence="2" type="ORF">DI563_09190</name>
</gene>
<sequence length="127" mass="13702">MRPRPGGTADIDAKPLRLKDAARWLTDWRDAHRWSSSAALLLRRLLWAYAGAGAVALALVPISAQGWMGSRADALAALYTLVLALPWTPLLLLVPGNSAWAGAALLALAIALNLWAGITVLRWIETR</sequence>
<accession>A0A2W5QE37</accession>
<protein>
    <submittedName>
        <fullName evidence="2">Uncharacterized protein</fullName>
    </submittedName>
</protein>
<proteinExistence type="predicted"/>
<feature type="transmembrane region" description="Helical" evidence="1">
    <location>
        <begin position="100"/>
        <end position="124"/>
    </location>
</feature>
<evidence type="ECO:0000256" key="1">
    <source>
        <dbReference type="SAM" id="Phobius"/>
    </source>
</evidence>
<evidence type="ECO:0000313" key="2">
    <source>
        <dbReference type="EMBL" id="PZQ75602.1"/>
    </source>
</evidence>
<keyword evidence="1" id="KW-1133">Transmembrane helix</keyword>